<dbReference type="RefSeq" id="WP_159902201.1">
    <property type="nucleotide sequence ID" value="NZ_BAABFX010000025.1"/>
</dbReference>
<keyword evidence="1" id="KW-1133">Transmembrane helix</keyword>
<comment type="caution">
    <text evidence="2">The sequence shown here is derived from an EMBL/GenBank/DDBJ whole genome shotgun (WGS) entry which is preliminary data.</text>
</comment>
<organism evidence="2 3">
    <name type="scientific">Ornithinibacter aureus</name>
    <dbReference type="NCBI Taxonomy" id="622664"/>
    <lineage>
        <taxon>Bacteria</taxon>
        <taxon>Bacillati</taxon>
        <taxon>Actinomycetota</taxon>
        <taxon>Actinomycetes</taxon>
        <taxon>Micrococcales</taxon>
        <taxon>Intrasporangiaceae</taxon>
        <taxon>Ornithinibacter</taxon>
    </lineage>
</organism>
<name>A0ABP8JQP6_9MICO</name>
<feature type="transmembrane region" description="Helical" evidence="1">
    <location>
        <begin position="20"/>
        <end position="43"/>
    </location>
</feature>
<evidence type="ECO:0000313" key="3">
    <source>
        <dbReference type="Proteomes" id="UP001500390"/>
    </source>
</evidence>
<keyword evidence="1" id="KW-0472">Membrane</keyword>
<dbReference type="EMBL" id="BAABFX010000025">
    <property type="protein sequence ID" value="GAA4394621.1"/>
    <property type="molecule type" value="Genomic_DNA"/>
</dbReference>
<evidence type="ECO:0000256" key="1">
    <source>
        <dbReference type="SAM" id="Phobius"/>
    </source>
</evidence>
<keyword evidence="3" id="KW-1185">Reference proteome</keyword>
<sequence length="471" mass="48247">MTTLDRARERGATSLEYAGFVAVAALVVAAVFLGVAGGSMPLARGVTAAICKVFTLGQGSCEVADTARDRMPVEPCVVSADGRESSVKAGVAITGGAGENWYVESLSDGTYRVTRGTSGSVGVEGGAGFSLTGVWADETFGLEAGAWASADAAFNGGEVYLVPTRDAVDDLVAAHASDVAKDLVVGNESVPILWWEAPNPVRWAADGLTDLAGVPSLPTPSETYYEGGVSAEASASATFIAANAQGEVGVQGLLGFRKGADGTSTTYYAATFDGSVSAGVRGGDGKGDIVHATAGASGELDGVIEIERDKDGAVTAVVVKYAATGTAYAGEDPSDDGKRWEYTAELPVTTAADRQVASAFLGAMNMESVPGLPPYIPNPTAGPPNLNDPTRIVDAVTVVPATLDFADAIADRGYQSRQTFTANQDKYGGNFDAAWIAKVGVGAEVTISSLVSDRAEYFNGDSWVEWEGCAA</sequence>
<dbReference type="Proteomes" id="UP001500390">
    <property type="component" value="Unassembled WGS sequence"/>
</dbReference>
<reference evidence="3" key="1">
    <citation type="journal article" date="2019" name="Int. J. Syst. Evol. Microbiol.">
        <title>The Global Catalogue of Microorganisms (GCM) 10K type strain sequencing project: providing services to taxonomists for standard genome sequencing and annotation.</title>
        <authorList>
            <consortium name="The Broad Institute Genomics Platform"/>
            <consortium name="The Broad Institute Genome Sequencing Center for Infectious Disease"/>
            <person name="Wu L."/>
            <person name="Ma J."/>
        </authorList>
    </citation>
    <scope>NUCLEOTIDE SEQUENCE [LARGE SCALE GENOMIC DNA]</scope>
    <source>
        <strain evidence="3">JCM 17738</strain>
    </source>
</reference>
<keyword evidence="1" id="KW-0812">Transmembrane</keyword>
<gene>
    <name evidence="2" type="ORF">GCM10023153_15860</name>
</gene>
<evidence type="ECO:0000313" key="2">
    <source>
        <dbReference type="EMBL" id="GAA4394621.1"/>
    </source>
</evidence>
<proteinExistence type="predicted"/>
<accession>A0ABP8JQP6</accession>
<protein>
    <submittedName>
        <fullName evidence="2">Uncharacterized protein</fullName>
    </submittedName>
</protein>